<protein>
    <submittedName>
        <fullName evidence="1">Uncharacterized protein</fullName>
    </submittedName>
</protein>
<organism evidence="1 2">
    <name type="scientific">Sphaerotilus hippei</name>
    <dbReference type="NCBI Taxonomy" id="744406"/>
    <lineage>
        <taxon>Bacteria</taxon>
        <taxon>Pseudomonadati</taxon>
        <taxon>Pseudomonadota</taxon>
        <taxon>Betaproteobacteria</taxon>
        <taxon>Burkholderiales</taxon>
        <taxon>Sphaerotilaceae</taxon>
        <taxon>Sphaerotilus</taxon>
    </lineage>
</organism>
<evidence type="ECO:0000313" key="2">
    <source>
        <dbReference type="Proteomes" id="UP000247811"/>
    </source>
</evidence>
<dbReference type="AlphaFoldDB" id="A0A318H067"/>
<name>A0A318H067_9BURK</name>
<accession>A0A318H067</accession>
<proteinExistence type="predicted"/>
<dbReference type="EMBL" id="QJJS01000013">
    <property type="protein sequence ID" value="PXW94543.1"/>
    <property type="molecule type" value="Genomic_DNA"/>
</dbReference>
<gene>
    <name evidence="1" type="ORF">C7444_11334</name>
</gene>
<evidence type="ECO:0000313" key="1">
    <source>
        <dbReference type="EMBL" id="PXW94543.1"/>
    </source>
</evidence>
<sequence length="116" mass="13346">MITAPMLDLIQRAGEGVLTLTEDVSEADFLRSRLTRNETRRQMALLADSLLGLPEAARACMPEIDWAIWHTTRVELDRIGPTHDEALWFGARSLVPATLSWLRVYRQERPELFRWG</sequence>
<reference evidence="1 2" key="1">
    <citation type="submission" date="2018-05" db="EMBL/GenBank/DDBJ databases">
        <title>Genomic Encyclopedia of Type Strains, Phase IV (KMG-IV): sequencing the most valuable type-strain genomes for metagenomic binning, comparative biology and taxonomic classification.</title>
        <authorList>
            <person name="Goeker M."/>
        </authorList>
    </citation>
    <scope>NUCLEOTIDE SEQUENCE [LARGE SCALE GENOMIC DNA]</scope>
    <source>
        <strain evidence="1 2">DSM 566</strain>
    </source>
</reference>
<keyword evidence="2" id="KW-1185">Reference proteome</keyword>
<dbReference type="OrthoDB" id="8562559at2"/>
<dbReference type="Proteomes" id="UP000247811">
    <property type="component" value="Unassembled WGS sequence"/>
</dbReference>
<comment type="caution">
    <text evidence="1">The sequence shown here is derived from an EMBL/GenBank/DDBJ whole genome shotgun (WGS) entry which is preliminary data.</text>
</comment>